<evidence type="ECO:0000256" key="1">
    <source>
        <dbReference type="ARBA" id="ARBA00001400"/>
    </source>
</evidence>
<gene>
    <name evidence="13" type="ORF">S03H2_47557</name>
</gene>
<organism evidence="13">
    <name type="scientific">marine sediment metagenome</name>
    <dbReference type="NCBI Taxonomy" id="412755"/>
    <lineage>
        <taxon>unclassified sequences</taxon>
        <taxon>metagenomes</taxon>
        <taxon>ecological metagenomes</taxon>
    </lineage>
</organism>
<feature type="non-terminal residue" evidence="13">
    <location>
        <position position="1"/>
    </location>
</feature>
<evidence type="ECO:0000256" key="5">
    <source>
        <dbReference type="ARBA" id="ARBA00022485"/>
    </source>
</evidence>
<evidence type="ECO:0000256" key="3">
    <source>
        <dbReference type="ARBA" id="ARBA00012030"/>
    </source>
</evidence>
<dbReference type="CDD" id="cd10030">
    <property type="entry name" value="UDG-F4_TTUDGA_SPO1dp_like"/>
    <property type="match status" value="1"/>
</dbReference>
<sequence>KSRKRVVNGELRPGSKVFLVGQSPGYLEDLKGKPFVGDSGKELDMVLEKIGLERNALSISNACRCKPPMNRPKDKTLKREEIRACGQYLIDEIKYIKPNVVVCMGNEALGSILGMKGVMDLRGIFYWSEELGCKVMVTIHPAAALRQWEVLPLLEWDLKKAKDGCATKELPKPQKTNYKVVKNLRHFDALISSLLDAPTYSVDLETTGFNFLTDRILCIGFSMKERTGIVLPLLGQHESRLWSKQELEYIRDELKAVLTEGALKI</sequence>
<reference evidence="13" key="1">
    <citation type="journal article" date="2014" name="Front. Microbiol.">
        <title>High frequency of phylogenetically diverse reductive dehalogenase-homologous genes in deep subseafloor sedimentary metagenomes.</title>
        <authorList>
            <person name="Kawai M."/>
            <person name="Futagami T."/>
            <person name="Toyoda A."/>
            <person name="Takaki Y."/>
            <person name="Nishi S."/>
            <person name="Hori S."/>
            <person name="Arai W."/>
            <person name="Tsubouchi T."/>
            <person name="Morono Y."/>
            <person name="Uchiyama I."/>
            <person name="Ito T."/>
            <person name="Fujiyama A."/>
            <person name="Inagaki F."/>
            <person name="Takami H."/>
        </authorList>
    </citation>
    <scope>NUCLEOTIDE SEQUENCE</scope>
    <source>
        <strain evidence="13">Expedition CK06-06</strain>
    </source>
</reference>
<evidence type="ECO:0000313" key="13">
    <source>
        <dbReference type="EMBL" id="GAH72671.1"/>
    </source>
</evidence>
<dbReference type="Gene3D" id="3.30.420.10">
    <property type="entry name" value="Ribonuclease H-like superfamily/Ribonuclease H"/>
    <property type="match status" value="1"/>
</dbReference>
<evidence type="ECO:0000256" key="7">
    <source>
        <dbReference type="ARBA" id="ARBA00022763"/>
    </source>
</evidence>
<dbReference type="GO" id="GO:0006281">
    <property type="term" value="P:DNA repair"/>
    <property type="evidence" value="ECO:0007669"/>
    <property type="project" value="UniProtKB-KW"/>
</dbReference>
<evidence type="ECO:0000256" key="2">
    <source>
        <dbReference type="ARBA" id="ARBA00006521"/>
    </source>
</evidence>
<keyword evidence="10" id="KW-0411">Iron-sulfur</keyword>
<dbReference type="SMART" id="SM00987">
    <property type="entry name" value="UreE_C"/>
    <property type="match status" value="1"/>
</dbReference>
<dbReference type="GO" id="GO:0004844">
    <property type="term" value="F:uracil DNA N-glycosylase activity"/>
    <property type="evidence" value="ECO:0007669"/>
    <property type="project" value="UniProtKB-EC"/>
</dbReference>
<evidence type="ECO:0000256" key="10">
    <source>
        <dbReference type="ARBA" id="ARBA00023014"/>
    </source>
</evidence>
<evidence type="ECO:0000256" key="4">
    <source>
        <dbReference type="ARBA" id="ARBA00019403"/>
    </source>
</evidence>
<keyword evidence="9" id="KW-0408">Iron</keyword>
<keyword evidence="8" id="KW-0378">Hydrolase</keyword>
<dbReference type="InterPro" id="IPR051536">
    <property type="entry name" value="UDG_Type-4/5"/>
</dbReference>
<dbReference type="Pfam" id="PF03167">
    <property type="entry name" value="UDG"/>
    <property type="match status" value="1"/>
</dbReference>
<comment type="catalytic activity">
    <reaction evidence="1">
        <text>Hydrolyzes single-stranded DNA or mismatched double-stranded DNA and polynucleotides, releasing free uracil.</text>
        <dbReference type="EC" id="3.2.2.27"/>
    </reaction>
</comment>
<proteinExistence type="inferred from homology"/>
<accession>X1HR78</accession>
<feature type="non-terminal residue" evidence="13">
    <location>
        <position position="265"/>
    </location>
</feature>
<dbReference type="PANTHER" id="PTHR33693">
    <property type="entry name" value="TYPE-5 URACIL-DNA GLYCOSYLASE"/>
    <property type="match status" value="1"/>
</dbReference>
<dbReference type="GO" id="GO:0046872">
    <property type="term" value="F:metal ion binding"/>
    <property type="evidence" value="ECO:0007669"/>
    <property type="project" value="UniProtKB-KW"/>
</dbReference>
<keyword evidence="6" id="KW-0479">Metal-binding</keyword>
<evidence type="ECO:0000256" key="6">
    <source>
        <dbReference type="ARBA" id="ARBA00022723"/>
    </source>
</evidence>
<dbReference type="InterPro" id="IPR036397">
    <property type="entry name" value="RNaseH_sf"/>
</dbReference>
<dbReference type="EC" id="3.2.2.27" evidence="3"/>
<keyword evidence="5" id="KW-0004">4Fe-4S</keyword>
<dbReference type="EMBL" id="BARU01029932">
    <property type="protein sequence ID" value="GAH72671.1"/>
    <property type="molecule type" value="Genomic_DNA"/>
</dbReference>
<name>X1HR78_9ZZZZ</name>
<dbReference type="Gene3D" id="3.40.470.10">
    <property type="entry name" value="Uracil-DNA glycosylase-like domain"/>
    <property type="match status" value="1"/>
</dbReference>
<dbReference type="SMART" id="SM00986">
    <property type="entry name" value="UDG"/>
    <property type="match status" value="1"/>
</dbReference>
<dbReference type="SUPFAM" id="SSF52141">
    <property type="entry name" value="Uracil-DNA glycosylase-like"/>
    <property type="match status" value="1"/>
</dbReference>
<dbReference type="PANTHER" id="PTHR33693:SF1">
    <property type="entry name" value="TYPE-4 URACIL-DNA GLYCOSYLASE"/>
    <property type="match status" value="1"/>
</dbReference>
<evidence type="ECO:0000259" key="12">
    <source>
        <dbReference type="SMART" id="SM00986"/>
    </source>
</evidence>
<keyword evidence="11" id="KW-0234">DNA repair</keyword>
<evidence type="ECO:0000256" key="11">
    <source>
        <dbReference type="ARBA" id="ARBA00023204"/>
    </source>
</evidence>
<dbReference type="SUPFAM" id="SSF53098">
    <property type="entry name" value="Ribonuclease H-like"/>
    <property type="match status" value="1"/>
</dbReference>
<dbReference type="InterPro" id="IPR036895">
    <property type="entry name" value="Uracil-DNA_glycosylase-like_sf"/>
</dbReference>
<dbReference type="InterPro" id="IPR005122">
    <property type="entry name" value="Uracil-DNA_glycosylase-like"/>
</dbReference>
<keyword evidence="7" id="KW-0227">DNA damage</keyword>
<dbReference type="GO" id="GO:0051539">
    <property type="term" value="F:4 iron, 4 sulfur cluster binding"/>
    <property type="evidence" value="ECO:0007669"/>
    <property type="project" value="UniProtKB-KW"/>
</dbReference>
<evidence type="ECO:0000256" key="9">
    <source>
        <dbReference type="ARBA" id="ARBA00023004"/>
    </source>
</evidence>
<comment type="caution">
    <text evidence="13">The sequence shown here is derived from an EMBL/GenBank/DDBJ whole genome shotgun (WGS) entry which is preliminary data.</text>
</comment>
<dbReference type="NCBIfam" id="TIGR00758">
    <property type="entry name" value="UDG_fam4"/>
    <property type="match status" value="1"/>
</dbReference>
<dbReference type="InterPro" id="IPR005273">
    <property type="entry name" value="Ura-DNA_glyco_family4"/>
</dbReference>
<evidence type="ECO:0000256" key="8">
    <source>
        <dbReference type="ARBA" id="ARBA00022801"/>
    </source>
</evidence>
<feature type="domain" description="Uracil-DNA glycosylase-like" evidence="12">
    <location>
        <begin position="8"/>
        <end position="159"/>
    </location>
</feature>
<dbReference type="GO" id="GO:0003676">
    <property type="term" value="F:nucleic acid binding"/>
    <property type="evidence" value="ECO:0007669"/>
    <property type="project" value="InterPro"/>
</dbReference>
<dbReference type="AlphaFoldDB" id="X1HR78"/>
<dbReference type="InterPro" id="IPR012337">
    <property type="entry name" value="RNaseH-like_sf"/>
</dbReference>
<comment type="similarity">
    <text evidence="2">Belongs to the uracil-DNA glycosylase (UDG) superfamily. Type 4 (UDGa) family.</text>
</comment>
<protein>
    <recommendedName>
        <fullName evidence="4">Type-4 uracil-DNA glycosylase</fullName>
        <ecNumber evidence="3">3.2.2.27</ecNumber>
    </recommendedName>
</protein>